<dbReference type="KEGG" id="ccin:112494130"/>
<dbReference type="RefSeq" id="XP_024939241.1">
    <property type="nucleotide sequence ID" value="XM_025083473.1"/>
</dbReference>
<reference evidence="2" key="1">
    <citation type="submission" date="2025-08" db="UniProtKB">
        <authorList>
            <consortium name="RefSeq"/>
        </authorList>
    </citation>
    <scope>IDENTIFICATION</scope>
</reference>
<accession>A0AAJ7RF45</accession>
<evidence type="ECO:0000313" key="2">
    <source>
        <dbReference type="RefSeq" id="XP_024939241.1"/>
    </source>
</evidence>
<dbReference type="GeneID" id="112494130"/>
<dbReference type="Proteomes" id="UP000694920">
    <property type="component" value="Unplaced"/>
</dbReference>
<gene>
    <name evidence="2" type="primary">LOC112494130</name>
</gene>
<keyword evidence="1" id="KW-1185">Reference proteome</keyword>
<protein>
    <submittedName>
        <fullName evidence="2">Uncharacterized protein LOC112494130</fullName>
    </submittedName>
</protein>
<evidence type="ECO:0000313" key="1">
    <source>
        <dbReference type="Proteomes" id="UP000694920"/>
    </source>
</evidence>
<proteinExistence type="predicted"/>
<sequence length="101" mass="11282">MGEATEFKEDLTLILEKIKEIRFLLHHGTHSPKTDEQNPRLAELRDKLSLCKAVGLDLDQTKEQILFGILSYESSSYTTRVLGQDSCTDILPTCGLSSVLS</sequence>
<organism evidence="1 2">
    <name type="scientific">Cephus cinctus</name>
    <name type="common">Wheat stem sawfly</name>
    <dbReference type="NCBI Taxonomy" id="211228"/>
    <lineage>
        <taxon>Eukaryota</taxon>
        <taxon>Metazoa</taxon>
        <taxon>Ecdysozoa</taxon>
        <taxon>Arthropoda</taxon>
        <taxon>Hexapoda</taxon>
        <taxon>Insecta</taxon>
        <taxon>Pterygota</taxon>
        <taxon>Neoptera</taxon>
        <taxon>Endopterygota</taxon>
        <taxon>Hymenoptera</taxon>
        <taxon>Cephoidea</taxon>
        <taxon>Cephidae</taxon>
        <taxon>Cephus</taxon>
    </lineage>
</organism>
<name>A0AAJ7RF45_CEPCN</name>
<dbReference type="AlphaFoldDB" id="A0AAJ7RF45"/>